<keyword evidence="3" id="KW-1185">Reference proteome</keyword>
<evidence type="ECO:0000256" key="1">
    <source>
        <dbReference type="SAM" id="SignalP"/>
    </source>
</evidence>
<dbReference type="OrthoDB" id="1440356at2"/>
<dbReference type="AlphaFoldDB" id="A0A5D0RFJ3"/>
<proteinExistence type="predicted"/>
<organism evidence="2 3">
    <name type="scientific">Bizionia myxarmorum</name>
    <dbReference type="NCBI Taxonomy" id="291186"/>
    <lineage>
        <taxon>Bacteria</taxon>
        <taxon>Pseudomonadati</taxon>
        <taxon>Bacteroidota</taxon>
        <taxon>Flavobacteriia</taxon>
        <taxon>Flavobacteriales</taxon>
        <taxon>Flavobacteriaceae</taxon>
        <taxon>Bizionia</taxon>
    </lineage>
</organism>
<keyword evidence="1" id="KW-0732">Signal</keyword>
<comment type="caution">
    <text evidence="2">The sequence shown here is derived from an EMBL/GenBank/DDBJ whole genome shotgun (WGS) entry which is preliminary data.</text>
</comment>
<dbReference type="Proteomes" id="UP000323720">
    <property type="component" value="Unassembled WGS sequence"/>
</dbReference>
<sequence length="157" mass="17767">MKHTLIIIIILFAVNTTVLAQSSPLIQQTEKATDSMVFLTYHISKTSKAASNLEYKKTILAKGRIKGFHAEKALNKKGNLVCELLDADLNVIENLYIENPLEKIIEFVNDSGDLEKRSISLDKTDFTFRMPYTSAAKFVRMHIIANSDTINYIMLKL</sequence>
<reference evidence="2 3" key="1">
    <citation type="submission" date="2019-08" db="EMBL/GenBank/DDBJ databases">
        <title>Genomes of Antarctic Bizionia species.</title>
        <authorList>
            <person name="Bowman J.P."/>
        </authorList>
    </citation>
    <scope>NUCLEOTIDE SEQUENCE [LARGE SCALE GENOMIC DNA]</scope>
    <source>
        <strain evidence="2 3">ADA-4</strain>
    </source>
</reference>
<feature type="signal peptide" evidence="1">
    <location>
        <begin position="1"/>
        <end position="20"/>
    </location>
</feature>
<dbReference type="EMBL" id="VSKK01000001">
    <property type="protein sequence ID" value="TYB79324.1"/>
    <property type="molecule type" value="Genomic_DNA"/>
</dbReference>
<name>A0A5D0RFJ3_9FLAO</name>
<protein>
    <submittedName>
        <fullName evidence="2">Uncharacterized protein</fullName>
    </submittedName>
</protein>
<evidence type="ECO:0000313" key="2">
    <source>
        <dbReference type="EMBL" id="TYB79324.1"/>
    </source>
</evidence>
<dbReference type="RefSeq" id="WP_148403060.1">
    <property type="nucleotide sequence ID" value="NZ_VSKK01000001.1"/>
</dbReference>
<gene>
    <name evidence="2" type="ORF">ES674_06000</name>
</gene>
<accession>A0A5D0RFJ3</accession>
<feature type="chain" id="PRO_5022722065" evidence="1">
    <location>
        <begin position="21"/>
        <end position="157"/>
    </location>
</feature>
<evidence type="ECO:0000313" key="3">
    <source>
        <dbReference type="Proteomes" id="UP000323720"/>
    </source>
</evidence>